<dbReference type="SMART" id="SM00225">
    <property type="entry name" value="BTB"/>
    <property type="match status" value="1"/>
</dbReference>
<protein>
    <submittedName>
        <fullName evidence="3">Btb/poz domain-containing protein</fullName>
    </submittedName>
</protein>
<feature type="compositionally biased region" description="Polar residues" evidence="1">
    <location>
        <begin position="344"/>
        <end position="364"/>
    </location>
</feature>
<dbReference type="PANTHER" id="PTHR46965">
    <property type="entry name" value="BTB/POZ DOMAIN-CONTAINING PROTEIN 19"/>
    <property type="match status" value="1"/>
</dbReference>
<accession>A0ABQ8YE50</accession>
<dbReference type="PANTHER" id="PTHR46965:SF1">
    <property type="entry name" value="BTB_POZ DOMAIN-CONTAINING PROTEIN 19"/>
    <property type="match status" value="1"/>
</dbReference>
<evidence type="ECO:0000259" key="2">
    <source>
        <dbReference type="PROSITE" id="PS50097"/>
    </source>
</evidence>
<proteinExistence type="predicted"/>
<dbReference type="Pfam" id="PF00651">
    <property type="entry name" value="BTB"/>
    <property type="match status" value="1"/>
</dbReference>
<organism evidence="3 4">
    <name type="scientific">Anaeramoeba flamelloides</name>
    <dbReference type="NCBI Taxonomy" id="1746091"/>
    <lineage>
        <taxon>Eukaryota</taxon>
        <taxon>Metamonada</taxon>
        <taxon>Anaeramoebidae</taxon>
        <taxon>Anaeramoeba</taxon>
    </lineage>
</organism>
<dbReference type="PROSITE" id="PS50097">
    <property type="entry name" value="BTB"/>
    <property type="match status" value="1"/>
</dbReference>
<evidence type="ECO:0000313" key="4">
    <source>
        <dbReference type="Proteomes" id="UP001150062"/>
    </source>
</evidence>
<dbReference type="Proteomes" id="UP001150062">
    <property type="component" value="Unassembled WGS sequence"/>
</dbReference>
<feature type="domain" description="BTB" evidence="2">
    <location>
        <begin position="20"/>
        <end position="92"/>
    </location>
</feature>
<dbReference type="Gene3D" id="3.30.710.10">
    <property type="entry name" value="Potassium Channel Kv1.1, Chain A"/>
    <property type="match status" value="1"/>
</dbReference>
<dbReference type="InterPro" id="IPR011333">
    <property type="entry name" value="SKP1/BTB/POZ_sf"/>
</dbReference>
<feature type="region of interest" description="Disordered" evidence="1">
    <location>
        <begin position="212"/>
        <end position="241"/>
    </location>
</feature>
<keyword evidence="4" id="KW-1185">Reference proteome</keyword>
<comment type="caution">
    <text evidence="3">The sequence shown here is derived from an EMBL/GenBank/DDBJ whole genome shotgun (WGS) entry which is preliminary data.</text>
</comment>
<gene>
    <name evidence="3" type="ORF">M0813_02697</name>
</gene>
<feature type="compositionally biased region" description="Basic and acidic residues" evidence="1">
    <location>
        <begin position="212"/>
        <end position="233"/>
    </location>
</feature>
<feature type="compositionally biased region" description="Low complexity" evidence="1">
    <location>
        <begin position="376"/>
        <end position="388"/>
    </location>
</feature>
<evidence type="ECO:0000313" key="3">
    <source>
        <dbReference type="EMBL" id="KAJ6242847.1"/>
    </source>
</evidence>
<dbReference type="SUPFAM" id="SSF54695">
    <property type="entry name" value="POZ domain"/>
    <property type="match status" value="1"/>
</dbReference>
<feature type="region of interest" description="Disordered" evidence="1">
    <location>
        <begin position="344"/>
        <end position="388"/>
    </location>
</feature>
<dbReference type="EMBL" id="JAOAOG010000173">
    <property type="protein sequence ID" value="KAJ6242847.1"/>
    <property type="molecule type" value="Genomic_DNA"/>
</dbReference>
<dbReference type="InterPro" id="IPR000210">
    <property type="entry name" value="BTB/POZ_dom"/>
</dbReference>
<reference evidence="3" key="1">
    <citation type="submission" date="2022-08" db="EMBL/GenBank/DDBJ databases">
        <title>Novel sulfate-reducing endosymbionts in the free-living metamonad Anaeramoeba.</title>
        <authorList>
            <person name="Jerlstrom-Hultqvist J."/>
            <person name="Cepicka I."/>
            <person name="Gallot-Lavallee L."/>
            <person name="Salas-Leiva D."/>
            <person name="Curtis B.A."/>
            <person name="Zahonova K."/>
            <person name="Pipaliya S."/>
            <person name="Dacks J."/>
            <person name="Roger A.J."/>
        </authorList>
    </citation>
    <scope>NUCLEOTIDE SEQUENCE</scope>
    <source>
        <strain evidence="3">Schooner1</strain>
    </source>
</reference>
<name>A0ABQ8YE50_9EUKA</name>
<evidence type="ECO:0000256" key="1">
    <source>
        <dbReference type="SAM" id="MobiDB-lite"/>
    </source>
</evidence>
<dbReference type="InterPro" id="IPR042846">
    <property type="entry name" value="BTBD19"/>
</dbReference>
<sequence length="662" mass="76552">MSETTLNELTVSLFNQPDLANVEFVIGQAEKIIYAHKILLSRKCKFLRGLFYSKNWKSSENQVTKVFIPDVPYEPFKLVINYMYSSKIKLDLRIVWEVLLISKRIELRQLTEYCFEYICERITFKNCFQFLNKALDLGYDMIKTASLNFIQFYLNIILDRKGILCNYDQSFLSRLPHLIPFSNYSRQQFLSRLIEWSIFLLEKEYQLDQKEKEKVHGRGKVKDRDTVNEKEGEQTTQNGFRRNPNLTKITIFQKLHSILTEIHPNTKFKQSLGTNCPTNEDMSNLIDFILKDYSQNSHTYFKNIANKAENGHRSKSKKKITICFKKKNHKNQKNKVLKLPKFNSSNTSFRKQNTKENIISNSTLKRNRNGNGNGNGNRSINTNTNTNTGTIIKSIPNSILNQTGDLITKTSPIPCLSNSKDHKICVLIISTDNIAKHIEDVKTSISSCNDKYLKMDSFDAYHHTPSLRLIYKFDVIFLYSSIEPFADSKKLGDRLAKFSDQGGGLIISSYRALVSNSKKYKKSELLGKITTESYLPIKKGLLLDERSYLDEILDSEHPLISQVSKFDGGMLSYRIQTKLIKPSQKKSNSVICRKIAIWDDGNPLIAIRERTNNSGRVIVLNFWPVCGECYGYKGKYNYWRSFSHGRRMIANSIRYASQKSKI</sequence>